<protein>
    <recommendedName>
        <fullName evidence="2">N-acetyltransferase domain-containing protein</fullName>
    </recommendedName>
</protein>
<dbReference type="SUPFAM" id="SSF55729">
    <property type="entry name" value="Acyl-CoA N-acyltransferases (Nat)"/>
    <property type="match status" value="1"/>
</dbReference>
<proteinExistence type="predicted"/>
<evidence type="ECO:0000313" key="3">
    <source>
        <dbReference type="EMBL" id="JAS12478.1"/>
    </source>
</evidence>
<keyword evidence="1" id="KW-0808">Transferase</keyword>
<dbReference type="InterPro" id="IPR016181">
    <property type="entry name" value="Acyl_CoA_acyltransferase"/>
</dbReference>
<sequence length="141" mass="16376">MNHFFLNSDLKTKCTIFRESEFNEKNIDVTKCRKKIVGTIAIVKSQATEGYAWLRRMAVNSNYQKKGIATALISEALHFCCEKKYTGVELVTTECHDNARHLYLKKGFHMKQMYHKQIVGGVISILMYELLYDFKTNKLNV</sequence>
<evidence type="ECO:0000259" key="2">
    <source>
        <dbReference type="PROSITE" id="PS51186"/>
    </source>
</evidence>
<gene>
    <name evidence="3" type="ORF">g.1530</name>
</gene>
<dbReference type="InterPro" id="IPR000182">
    <property type="entry name" value="GNAT_dom"/>
</dbReference>
<dbReference type="PROSITE" id="PS51186">
    <property type="entry name" value="GNAT"/>
    <property type="match status" value="1"/>
</dbReference>
<dbReference type="Gene3D" id="3.40.630.30">
    <property type="match status" value="1"/>
</dbReference>
<feature type="domain" description="N-acetyltransferase" evidence="2">
    <location>
        <begin position="1"/>
        <end position="132"/>
    </location>
</feature>
<dbReference type="PANTHER" id="PTHR13947">
    <property type="entry name" value="GNAT FAMILY N-ACETYLTRANSFERASE"/>
    <property type="match status" value="1"/>
</dbReference>
<dbReference type="AlphaFoldDB" id="A0A1B6CGC1"/>
<dbReference type="InterPro" id="IPR050769">
    <property type="entry name" value="NAT_camello-type"/>
</dbReference>
<dbReference type="EMBL" id="GEDC01024820">
    <property type="protein sequence ID" value="JAS12478.1"/>
    <property type="molecule type" value="Transcribed_RNA"/>
</dbReference>
<reference evidence="3" key="1">
    <citation type="submission" date="2015-12" db="EMBL/GenBank/DDBJ databases">
        <title>De novo transcriptome assembly of four potential Pierce s Disease insect vectors from Arizona vineyards.</title>
        <authorList>
            <person name="Tassone E.E."/>
        </authorList>
    </citation>
    <scope>NUCLEOTIDE SEQUENCE</scope>
</reference>
<accession>A0A1B6CGC1</accession>
<evidence type="ECO:0000256" key="1">
    <source>
        <dbReference type="ARBA" id="ARBA00022679"/>
    </source>
</evidence>
<dbReference type="PANTHER" id="PTHR13947:SF37">
    <property type="entry name" value="LD18367P"/>
    <property type="match status" value="1"/>
</dbReference>
<dbReference type="GO" id="GO:0008080">
    <property type="term" value="F:N-acetyltransferase activity"/>
    <property type="evidence" value="ECO:0007669"/>
    <property type="project" value="InterPro"/>
</dbReference>
<organism evidence="3">
    <name type="scientific">Clastoptera arizonana</name>
    <name type="common">Arizona spittle bug</name>
    <dbReference type="NCBI Taxonomy" id="38151"/>
    <lineage>
        <taxon>Eukaryota</taxon>
        <taxon>Metazoa</taxon>
        <taxon>Ecdysozoa</taxon>
        <taxon>Arthropoda</taxon>
        <taxon>Hexapoda</taxon>
        <taxon>Insecta</taxon>
        <taxon>Pterygota</taxon>
        <taxon>Neoptera</taxon>
        <taxon>Paraneoptera</taxon>
        <taxon>Hemiptera</taxon>
        <taxon>Auchenorrhyncha</taxon>
        <taxon>Cercopoidea</taxon>
        <taxon>Clastopteridae</taxon>
        <taxon>Clastoptera</taxon>
    </lineage>
</organism>
<dbReference type="CDD" id="cd04301">
    <property type="entry name" value="NAT_SF"/>
    <property type="match status" value="1"/>
</dbReference>
<name>A0A1B6CGC1_9HEMI</name>
<dbReference type="Pfam" id="PF00583">
    <property type="entry name" value="Acetyltransf_1"/>
    <property type="match status" value="1"/>
</dbReference>